<dbReference type="SUPFAM" id="SSF103473">
    <property type="entry name" value="MFS general substrate transporter"/>
    <property type="match status" value="1"/>
</dbReference>
<feature type="transmembrane region" description="Helical" evidence="13">
    <location>
        <begin position="433"/>
        <end position="452"/>
    </location>
</feature>
<evidence type="ECO:0000256" key="13">
    <source>
        <dbReference type="SAM" id="Phobius"/>
    </source>
</evidence>
<dbReference type="GO" id="GO:0006820">
    <property type="term" value="P:monoatomic anion transport"/>
    <property type="evidence" value="ECO:0007669"/>
    <property type="project" value="TreeGrafter"/>
</dbReference>
<evidence type="ECO:0000256" key="6">
    <source>
        <dbReference type="ARBA" id="ARBA00022989"/>
    </source>
</evidence>
<evidence type="ECO:0000256" key="4">
    <source>
        <dbReference type="ARBA" id="ARBA00022692"/>
    </source>
</evidence>
<comment type="subcellular location">
    <subcellularLocation>
        <location evidence="1">Membrane</location>
        <topology evidence="1">Multi-pass membrane protein</topology>
    </subcellularLocation>
</comment>
<evidence type="ECO:0000256" key="11">
    <source>
        <dbReference type="ARBA" id="ARBA00054632"/>
    </source>
</evidence>
<evidence type="ECO:0000259" key="14">
    <source>
        <dbReference type="PROSITE" id="PS50850"/>
    </source>
</evidence>
<proteinExistence type="inferred from homology"/>
<dbReference type="InterPro" id="IPR036259">
    <property type="entry name" value="MFS_trans_sf"/>
</dbReference>
<feature type="domain" description="Major facilitator superfamily (MFS) profile" evidence="14">
    <location>
        <begin position="20"/>
        <end position="457"/>
    </location>
</feature>
<dbReference type="Proteomes" id="UP000606786">
    <property type="component" value="Unassembled WGS sequence"/>
</dbReference>
<dbReference type="CDD" id="cd17318">
    <property type="entry name" value="MFS_SLC17"/>
    <property type="match status" value="1"/>
</dbReference>
<evidence type="ECO:0000256" key="8">
    <source>
        <dbReference type="ARBA" id="ARBA00023065"/>
    </source>
</evidence>
<dbReference type="Gene3D" id="1.20.1250.20">
    <property type="entry name" value="MFS general substrate transporter like domains"/>
    <property type="match status" value="2"/>
</dbReference>
<organism evidence="15 16">
    <name type="scientific">Ceratitis capitata</name>
    <name type="common">Mediterranean fruit fly</name>
    <name type="synonym">Tephritis capitata</name>
    <dbReference type="NCBI Taxonomy" id="7213"/>
    <lineage>
        <taxon>Eukaryota</taxon>
        <taxon>Metazoa</taxon>
        <taxon>Ecdysozoa</taxon>
        <taxon>Arthropoda</taxon>
        <taxon>Hexapoda</taxon>
        <taxon>Insecta</taxon>
        <taxon>Pterygota</taxon>
        <taxon>Neoptera</taxon>
        <taxon>Endopterygota</taxon>
        <taxon>Diptera</taxon>
        <taxon>Brachycera</taxon>
        <taxon>Muscomorpha</taxon>
        <taxon>Tephritoidea</taxon>
        <taxon>Tephritidae</taxon>
        <taxon>Ceratitis</taxon>
        <taxon>Ceratitis</taxon>
    </lineage>
</organism>
<comment type="similarity">
    <text evidence="2">Belongs to the major facilitator superfamily. Sodium/anion cotransporter family.</text>
</comment>
<keyword evidence="5" id="KW-0769">Symport</keyword>
<keyword evidence="10" id="KW-0739">Sodium transport</keyword>
<name>A0A811VI20_CERCA</name>
<evidence type="ECO:0000256" key="7">
    <source>
        <dbReference type="ARBA" id="ARBA00023053"/>
    </source>
</evidence>
<feature type="transmembrane region" description="Helical" evidence="13">
    <location>
        <begin position="262"/>
        <end position="281"/>
    </location>
</feature>
<keyword evidence="7" id="KW-0915">Sodium</keyword>
<keyword evidence="4 13" id="KW-0812">Transmembrane</keyword>
<evidence type="ECO:0000256" key="3">
    <source>
        <dbReference type="ARBA" id="ARBA00022448"/>
    </source>
</evidence>
<gene>
    <name evidence="15" type="ORF">CCAP1982_LOCUS23050</name>
</gene>
<sequence length="485" mass="53068">MVRNSLAAGGTEEEENQPSNFGVRHLQNLLIFFGLCVVFMLRVNLSVAIVAMMDRNSTNPDFPEYAWSERTKSLLLSSFFWGYCLTQVPGGQLSQRFGGKVMLLFSVGISAFLALFTPLSARLGDWQLTCALRFLQGFAQGVIYPSTHTLLAKWPPPAERGVLATLCFSGSQFGTIIMLGVSGTLAASSYGWPSIFYISGCCGVLWSFVWLIWGADSPSQSRLITRAERKYIEISLAVISKSENDASAAKLPTPWLSIFTSVPFWMLLFACCAYNWGYWTLMTQIPSYMKSVLGKDIKSNALLSALPYTANLLLGLGFCAVAQLLLSAQLLSTNASRKVFNTIGMWIPMAATIGLGFVNAAQADLAVVLLTLAVGTNSATFLGSFVNHIDLSPNFAGTLMGITNCAANVMSVIAPLVVGIVVTDTTNSQQWRVIFMIMASYYFTGNLLFITLGSTKLQPWNQPAKRQDDHERIKFQTAGEDKEHI</sequence>
<feature type="transmembrane region" description="Helical" evidence="13">
    <location>
        <begin position="398"/>
        <end position="421"/>
    </location>
</feature>
<dbReference type="OrthoDB" id="2985014at2759"/>
<dbReference type="PANTHER" id="PTHR11662:SF280">
    <property type="entry name" value="FI21844P1-RELATED"/>
    <property type="match status" value="1"/>
</dbReference>
<comment type="function">
    <text evidence="11">May be an inorganic phosphate cotransporter.</text>
</comment>
<dbReference type="FunFam" id="1.20.1250.20:FF:000003">
    <property type="entry name" value="Solute carrier family 17 member 3"/>
    <property type="match status" value="1"/>
</dbReference>
<dbReference type="GO" id="GO:0015293">
    <property type="term" value="F:symporter activity"/>
    <property type="evidence" value="ECO:0007669"/>
    <property type="project" value="UniProtKB-KW"/>
</dbReference>
<reference evidence="15" key="1">
    <citation type="submission" date="2020-11" db="EMBL/GenBank/DDBJ databases">
        <authorList>
            <person name="Whitehead M."/>
        </authorList>
    </citation>
    <scope>NUCLEOTIDE SEQUENCE</scope>
    <source>
        <strain evidence="15">EGII</strain>
    </source>
</reference>
<keyword evidence="16" id="KW-1185">Reference proteome</keyword>
<keyword evidence="6 13" id="KW-1133">Transmembrane helix</keyword>
<keyword evidence="8" id="KW-0406">Ion transport</keyword>
<dbReference type="InterPro" id="IPR020846">
    <property type="entry name" value="MFS_dom"/>
</dbReference>
<dbReference type="PANTHER" id="PTHR11662">
    <property type="entry name" value="SOLUTE CARRIER FAMILY 17"/>
    <property type="match status" value="1"/>
</dbReference>
<evidence type="ECO:0000256" key="10">
    <source>
        <dbReference type="ARBA" id="ARBA00023201"/>
    </source>
</evidence>
<dbReference type="GO" id="GO:0016020">
    <property type="term" value="C:membrane"/>
    <property type="evidence" value="ECO:0007669"/>
    <property type="project" value="UniProtKB-SubCell"/>
</dbReference>
<feature type="transmembrane region" description="Helical" evidence="13">
    <location>
        <begin position="365"/>
        <end position="386"/>
    </location>
</feature>
<dbReference type="Pfam" id="PF07690">
    <property type="entry name" value="MFS_1"/>
    <property type="match status" value="1"/>
</dbReference>
<dbReference type="FunFam" id="1.20.1250.20:FF:000144">
    <property type="entry name" value="Picot, isoform B"/>
    <property type="match status" value="1"/>
</dbReference>
<dbReference type="AlphaFoldDB" id="A0A811VI20"/>
<evidence type="ECO:0000256" key="2">
    <source>
        <dbReference type="ARBA" id="ARBA00008586"/>
    </source>
</evidence>
<accession>A0A811VI20</accession>
<feature type="transmembrane region" description="Helical" evidence="13">
    <location>
        <begin position="302"/>
        <end position="326"/>
    </location>
</feature>
<feature type="transmembrane region" description="Helical" evidence="13">
    <location>
        <begin position="338"/>
        <end position="358"/>
    </location>
</feature>
<evidence type="ECO:0000256" key="5">
    <source>
        <dbReference type="ARBA" id="ARBA00022847"/>
    </source>
</evidence>
<keyword evidence="3" id="KW-0813">Transport</keyword>
<feature type="transmembrane region" description="Helical" evidence="13">
    <location>
        <begin position="162"/>
        <end position="187"/>
    </location>
</feature>
<feature type="transmembrane region" description="Helical" evidence="13">
    <location>
        <begin position="101"/>
        <end position="119"/>
    </location>
</feature>
<protein>
    <recommendedName>
        <fullName evidence="12">Putative inorganic phosphate cotransporter</fullName>
    </recommendedName>
</protein>
<keyword evidence="9 13" id="KW-0472">Membrane</keyword>
<evidence type="ECO:0000256" key="12">
    <source>
        <dbReference type="ARBA" id="ARBA00068450"/>
    </source>
</evidence>
<dbReference type="KEGG" id="ccat:101461788"/>
<dbReference type="PROSITE" id="PS50850">
    <property type="entry name" value="MFS"/>
    <property type="match status" value="1"/>
</dbReference>
<evidence type="ECO:0000256" key="9">
    <source>
        <dbReference type="ARBA" id="ARBA00023136"/>
    </source>
</evidence>
<dbReference type="EMBL" id="CAJHJT010000056">
    <property type="protein sequence ID" value="CAD7015096.1"/>
    <property type="molecule type" value="Genomic_DNA"/>
</dbReference>
<dbReference type="InterPro" id="IPR011701">
    <property type="entry name" value="MFS"/>
</dbReference>
<dbReference type="InterPro" id="IPR050382">
    <property type="entry name" value="MFS_Na/Anion_cotransporter"/>
</dbReference>
<feature type="transmembrane region" description="Helical" evidence="13">
    <location>
        <begin position="29"/>
        <end position="53"/>
    </location>
</feature>
<comment type="caution">
    <text evidence="15">The sequence shown here is derived from an EMBL/GenBank/DDBJ whole genome shotgun (WGS) entry which is preliminary data.</text>
</comment>
<evidence type="ECO:0000313" key="15">
    <source>
        <dbReference type="EMBL" id="CAD7015096.1"/>
    </source>
</evidence>
<evidence type="ECO:0000313" key="16">
    <source>
        <dbReference type="Proteomes" id="UP000606786"/>
    </source>
</evidence>
<dbReference type="GO" id="GO:0006814">
    <property type="term" value="P:sodium ion transport"/>
    <property type="evidence" value="ECO:0007669"/>
    <property type="project" value="UniProtKB-KW"/>
</dbReference>
<evidence type="ECO:0000256" key="1">
    <source>
        <dbReference type="ARBA" id="ARBA00004141"/>
    </source>
</evidence>
<feature type="transmembrane region" description="Helical" evidence="13">
    <location>
        <begin position="194"/>
        <end position="213"/>
    </location>
</feature>